<dbReference type="KEGG" id="pvac:HC248_01077"/>
<protein>
    <submittedName>
        <fullName evidence="2">Uncharacterized protein</fullName>
    </submittedName>
</protein>
<feature type="chain" id="PRO_5026116884" evidence="1">
    <location>
        <begin position="23"/>
        <end position="166"/>
    </location>
</feature>
<accession>A0A6H2H876</accession>
<gene>
    <name evidence="2" type="ORF">HC248_01077</name>
</gene>
<keyword evidence="1" id="KW-0732">Signal</keyword>
<evidence type="ECO:0000256" key="1">
    <source>
        <dbReference type="SAM" id="SignalP"/>
    </source>
</evidence>
<name>A0A6H2H876_9BURK</name>
<evidence type="ECO:0000313" key="2">
    <source>
        <dbReference type="EMBL" id="QJC55794.1"/>
    </source>
</evidence>
<dbReference type="AlphaFoldDB" id="A0A6H2H876"/>
<dbReference type="Proteomes" id="UP000502041">
    <property type="component" value="Chromosome"/>
</dbReference>
<sequence length="166" mass="18333">MNKSLVFILALMLSLFVESTFALEINFKDGVAKDSIALGTSDLVNVAVETIEPTNDYAHSKAYMWGGDETSPPKKIIKAITVFRNGQNFFIPLSAYADLGNPSKISLLKLPAHGFRLLISGGDAAGSYSAMLDFKSNEISRRRVVSGEFPEEVWEETTFSFNHLNY</sequence>
<reference evidence="2 3" key="1">
    <citation type="submission" date="2020-04" db="EMBL/GenBank/DDBJ databases">
        <title>Complete genome of a Psychrophilic, Marine, Gas Vacuolate Bacterium Polaromonas vacuolata KCTC 22033T.</title>
        <authorList>
            <person name="Hwang K."/>
            <person name="Kim K.M."/>
        </authorList>
    </citation>
    <scope>NUCLEOTIDE SEQUENCE [LARGE SCALE GENOMIC DNA]</scope>
    <source>
        <strain evidence="2 3">KCTC 22033</strain>
    </source>
</reference>
<proteinExistence type="predicted"/>
<feature type="signal peptide" evidence="1">
    <location>
        <begin position="1"/>
        <end position="22"/>
    </location>
</feature>
<dbReference type="RefSeq" id="WP_168921603.1">
    <property type="nucleotide sequence ID" value="NZ_CP051461.1"/>
</dbReference>
<keyword evidence="3" id="KW-1185">Reference proteome</keyword>
<organism evidence="2 3">
    <name type="scientific">Polaromonas vacuolata</name>
    <dbReference type="NCBI Taxonomy" id="37448"/>
    <lineage>
        <taxon>Bacteria</taxon>
        <taxon>Pseudomonadati</taxon>
        <taxon>Pseudomonadota</taxon>
        <taxon>Betaproteobacteria</taxon>
        <taxon>Burkholderiales</taxon>
        <taxon>Comamonadaceae</taxon>
        <taxon>Polaromonas</taxon>
    </lineage>
</organism>
<dbReference type="EMBL" id="CP051461">
    <property type="protein sequence ID" value="QJC55794.1"/>
    <property type="molecule type" value="Genomic_DNA"/>
</dbReference>
<evidence type="ECO:0000313" key="3">
    <source>
        <dbReference type="Proteomes" id="UP000502041"/>
    </source>
</evidence>